<dbReference type="Pfam" id="PF00282">
    <property type="entry name" value="Pyridoxal_deC"/>
    <property type="match status" value="1"/>
</dbReference>
<gene>
    <name evidence="9" type="ORF">LITE_LOCUS37817</name>
</gene>
<dbReference type="Gene3D" id="3.40.640.10">
    <property type="entry name" value="Type I PLP-dependent aspartate aminotransferase-like (Major domain)"/>
    <property type="match status" value="1"/>
</dbReference>
<evidence type="ECO:0000313" key="9">
    <source>
        <dbReference type="EMBL" id="CAI0468482.1"/>
    </source>
</evidence>
<dbReference type="InterPro" id="IPR015424">
    <property type="entry name" value="PyrdxlP-dep_Trfase"/>
</dbReference>
<evidence type="ECO:0000256" key="7">
    <source>
        <dbReference type="RuleBase" id="RU000382"/>
    </source>
</evidence>
<keyword evidence="5 7" id="KW-0456">Lyase</keyword>
<evidence type="ECO:0008006" key="11">
    <source>
        <dbReference type="Google" id="ProtNLM"/>
    </source>
</evidence>
<proteinExistence type="inferred from homology"/>
<comment type="similarity">
    <text evidence="2 7">Belongs to the group II decarboxylase family.</text>
</comment>
<dbReference type="InterPro" id="IPR015421">
    <property type="entry name" value="PyrdxlP-dep_Trfase_major"/>
</dbReference>
<dbReference type="SUPFAM" id="SSF53383">
    <property type="entry name" value="PLP-dependent transferases"/>
    <property type="match status" value="1"/>
</dbReference>
<dbReference type="PANTHER" id="PTHR11999:SF96">
    <property type="entry name" value="TYROSINE DECARBOXYLASE"/>
    <property type="match status" value="1"/>
</dbReference>
<accession>A0AAV0PD22</accession>
<dbReference type="GO" id="GO:0019752">
    <property type="term" value="P:carboxylic acid metabolic process"/>
    <property type="evidence" value="ECO:0007669"/>
    <property type="project" value="InterPro"/>
</dbReference>
<name>A0AAV0PD22_9ROSI</name>
<dbReference type="InterPro" id="IPR002129">
    <property type="entry name" value="PyrdxlP-dep_de-COase"/>
</dbReference>
<evidence type="ECO:0000256" key="1">
    <source>
        <dbReference type="ARBA" id="ARBA00001933"/>
    </source>
</evidence>
<dbReference type="InterPro" id="IPR021115">
    <property type="entry name" value="Pyridoxal-P_BS"/>
</dbReference>
<sequence length="591" mass="64452">MFSSPAYKKETYSLCLSHIITNPIFTSSSFLSFQAMAGHDVAGKPTPTTNPMNSDEFRRQGHMFIDFIADYYANIEQYPVTSKVKPGYLRDLLPPSAPFEAEPIEEIMRDIQNHIIPGITHWQHPSHFAYFACTASTAGILGELLAAGLNAQAFGWAASPAATELEMVVMDWFGEMLNLPRTFLFSCGARSRSNQELKLEPKPSKSANVGGGGVIVGTTCDALIIVLVAARDRKLAEIGKDGIGKLVVYCSDQTHCTFEKAAKVVGIQPGNIRAIATTKTTSFALSPDSLDSAIRSDVETGMVPLFLCATVGTTSTTAVDPLEPLCRVAAEHGGGMWVHVDAAYGGGPCICPEFRHALDGVEGADSISVNAHKWFLTTVDCCCLWVKDSGAVKRSLSTNPEYLRNRASDSGDVVDYKDWQLTLSRRFRSLKLWLVLRSHGVGNLREFVRGHVAMAEAFERLVEGDGRFEVVVPRRFSLVCFRMVMMTLSDNDDDGGGNNLMNKKLLERINGSGRVFMTHAVVGGIYMLRFAVGGTLTEPRHVVEAWKMVQEQADAIYPEHANGCSAPNGIRGVSDQSHAKSNGEMSDYSSN</sequence>
<comment type="cofactor">
    <cofactor evidence="1 6 7">
        <name>pyridoxal 5'-phosphate</name>
        <dbReference type="ChEBI" id="CHEBI:597326"/>
    </cofactor>
</comment>
<dbReference type="GO" id="GO:0005737">
    <property type="term" value="C:cytoplasm"/>
    <property type="evidence" value="ECO:0007669"/>
    <property type="project" value="TreeGrafter"/>
</dbReference>
<dbReference type="PANTHER" id="PTHR11999">
    <property type="entry name" value="GROUP II PYRIDOXAL-5-PHOSPHATE DECARBOXYLASE"/>
    <property type="match status" value="1"/>
</dbReference>
<dbReference type="AlphaFoldDB" id="A0AAV0PD22"/>
<dbReference type="PRINTS" id="PR00800">
    <property type="entry name" value="YHDCRBOXLASE"/>
</dbReference>
<evidence type="ECO:0000256" key="5">
    <source>
        <dbReference type="ARBA" id="ARBA00023239"/>
    </source>
</evidence>
<evidence type="ECO:0000256" key="4">
    <source>
        <dbReference type="ARBA" id="ARBA00022898"/>
    </source>
</evidence>
<feature type="region of interest" description="Disordered" evidence="8">
    <location>
        <begin position="567"/>
        <end position="591"/>
    </location>
</feature>
<dbReference type="EMBL" id="CAMGYJ010000008">
    <property type="protein sequence ID" value="CAI0468482.1"/>
    <property type="molecule type" value="Genomic_DNA"/>
</dbReference>
<dbReference type="InterPro" id="IPR015422">
    <property type="entry name" value="PyrdxlP-dep_Trfase_small"/>
</dbReference>
<organism evidence="9 10">
    <name type="scientific">Linum tenue</name>
    <dbReference type="NCBI Taxonomy" id="586396"/>
    <lineage>
        <taxon>Eukaryota</taxon>
        <taxon>Viridiplantae</taxon>
        <taxon>Streptophyta</taxon>
        <taxon>Embryophyta</taxon>
        <taxon>Tracheophyta</taxon>
        <taxon>Spermatophyta</taxon>
        <taxon>Magnoliopsida</taxon>
        <taxon>eudicotyledons</taxon>
        <taxon>Gunneridae</taxon>
        <taxon>Pentapetalae</taxon>
        <taxon>rosids</taxon>
        <taxon>fabids</taxon>
        <taxon>Malpighiales</taxon>
        <taxon>Linaceae</taxon>
        <taxon>Linum</taxon>
    </lineage>
</organism>
<protein>
    <recommendedName>
        <fullName evidence="11">Tyrosine decarboxylase</fullName>
    </recommendedName>
</protein>
<evidence type="ECO:0000313" key="10">
    <source>
        <dbReference type="Proteomes" id="UP001154282"/>
    </source>
</evidence>
<evidence type="ECO:0000256" key="6">
    <source>
        <dbReference type="PIRSR" id="PIRSR602129-50"/>
    </source>
</evidence>
<evidence type="ECO:0000256" key="2">
    <source>
        <dbReference type="ARBA" id="ARBA00009533"/>
    </source>
</evidence>
<dbReference type="PROSITE" id="PS00392">
    <property type="entry name" value="DDC_GAD_HDC_YDC"/>
    <property type="match status" value="1"/>
</dbReference>
<keyword evidence="10" id="KW-1185">Reference proteome</keyword>
<reference evidence="9" key="1">
    <citation type="submission" date="2022-08" db="EMBL/GenBank/DDBJ databases">
        <authorList>
            <person name="Gutierrez-Valencia J."/>
        </authorList>
    </citation>
    <scope>NUCLEOTIDE SEQUENCE</scope>
</reference>
<dbReference type="Gene3D" id="1.20.1340.10">
    <property type="entry name" value="dopa decarboxylase, N-terminal domain"/>
    <property type="match status" value="1"/>
</dbReference>
<dbReference type="InterPro" id="IPR010977">
    <property type="entry name" value="Aromatic_deC"/>
</dbReference>
<dbReference type="FunFam" id="1.20.1340.10:FF:000001">
    <property type="entry name" value="Histidine decarboxylase"/>
    <property type="match status" value="1"/>
</dbReference>
<comment type="caution">
    <text evidence="9">The sequence shown here is derived from an EMBL/GenBank/DDBJ whole genome shotgun (WGS) entry which is preliminary data.</text>
</comment>
<dbReference type="GO" id="GO:0016831">
    <property type="term" value="F:carboxy-lyase activity"/>
    <property type="evidence" value="ECO:0007669"/>
    <property type="project" value="UniProtKB-KW"/>
</dbReference>
<keyword evidence="3" id="KW-0210">Decarboxylase</keyword>
<keyword evidence="4 6" id="KW-0663">Pyridoxal phosphate</keyword>
<dbReference type="GO" id="GO:0030170">
    <property type="term" value="F:pyridoxal phosphate binding"/>
    <property type="evidence" value="ECO:0007669"/>
    <property type="project" value="InterPro"/>
</dbReference>
<evidence type="ECO:0000256" key="8">
    <source>
        <dbReference type="SAM" id="MobiDB-lite"/>
    </source>
</evidence>
<evidence type="ECO:0000256" key="3">
    <source>
        <dbReference type="ARBA" id="ARBA00022793"/>
    </source>
</evidence>
<dbReference type="GO" id="GO:0006520">
    <property type="term" value="P:amino acid metabolic process"/>
    <property type="evidence" value="ECO:0007669"/>
    <property type="project" value="InterPro"/>
</dbReference>
<dbReference type="Proteomes" id="UP001154282">
    <property type="component" value="Unassembled WGS sequence"/>
</dbReference>
<feature type="modified residue" description="N6-(pyridoxal phosphate)lysine" evidence="6">
    <location>
        <position position="373"/>
    </location>
</feature>
<feature type="compositionally biased region" description="Polar residues" evidence="8">
    <location>
        <begin position="574"/>
        <end position="591"/>
    </location>
</feature>
<dbReference type="Gene3D" id="3.90.1150.10">
    <property type="entry name" value="Aspartate Aminotransferase, domain 1"/>
    <property type="match status" value="1"/>
</dbReference>